<dbReference type="KEGG" id="lamb:KBB96_15945"/>
<dbReference type="EMBL" id="CP073100">
    <property type="protein sequence ID" value="QUE50349.1"/>
    <property type="molecule type" value="Genomic_DNA"/>
</dbReference>
<dbReference type="PANTHER" id="PTHR30404:SF0">
    <property type="entry name" value="N-ACETYLMURAMOYL-L-ALANINE AMIDASE AMIC"/>
    <property type="match status" value="1"/>
</dbReference>
<dbReference type="InterPro" id="IPR050695">
    <property type="entry name" value="N-acetylmuramoyl_amidase_3"/>
</dbReference>
<evidence type="ECO:0000256" key="3">
    <source>
        <dbReference type="ARBA" id="ARBA00022801"/>
    </source>
</evidence>
<comment type="catalytic activity">
    <reaction evidence="1">
        <text>Hydrolyzes the link between N-acetylmuramoyl residues and L-amino acid residues in certain cell-wall glycopeptides.</text>
        <dbReference type="EC" id="3.5.1.28"/>
    </reaction>
</comment>
<dbReference type="AlphaFoldDB" id="A0A975G770"/>
<proteinExistence type="predicted"/>
<dbReference type="InterPro" id="IPR002508">
    <property type="entry name" value="MurNAc-LAA_cat"/>
</dbReference>
<dbReference type="SUPFAM" id="SSF53187">
    <property type="entry name" value="Zn-dependent exopeptidases"/>
    <property type="match status" value="1"/>
</dbReference>
<evidence type="ECO:0000256" key="2">
    <source>
        <dbReference type="ARBA" id="ARBA00011901"/>
    </source>
</evidence>
<keyword evidence="7" id="KW-1185">Reference proteome</keyword>
<dbReference type="GO" id="GO:0008745">
    <property type="term" value="F:N-acetylmuramoyl-L-alanine amidase activity"/>
    <property type="evidence" value="ECO:0007669"/>
    <property type="project" value="UniProtKB-EC"/>
</dbReference>
<organism evidence="6 7">
    <name type="scientific">Luteolibacter ambystomatis</name>
    <dbReference type="NCBI Taxonomy" id="2824561"/>
    <lineage>
        <taxon>Bacteria</taxon>
        <taxon>Pseudomonadati</taxon>
        <taxon>Verrucomicrobiota</taxon>
        <taxon>Verrucomicrobiia</taxon>
        <taxon>Verrucomicrobiales</taxon>
        <taxon>Verrucomicrobiaceae</taxon>
        <taxon>Luteolibacter</taxon>
    </lineage>
</organism>
<feature type="chain" id="PRO_5036916026" description="N-acetylmuramoyl-L-alanine amidase" evidence="4">
    <location>
        <begin position="24"/>
        <end position="202"/>
    </location>
</feature>
<evidence type="ECO:0000259" key="5">
    <source>
        <dbReference type="SMART" id="SM00646"/>
    </source>
</evidence>
<dbReference type="Pfam" id="PF01520">
    <property type="entry name" value="Amidase_3"/>
    <property type="match status" value="1"/>
</dbReference>
<dbReference type="SMART" id="SM00646">
    <property type="entry name" value="Ami_3"/>
    <property type="match status" value="1"/>
</dbReference>
<dbReference type="RefSeq" id="WP_211630489.1">
    <property type="nucleotide sequence ID" value="NZ_CP073100.1"/>
</dbReference>
<evidence type="ECO:0000256" key="4">
    <source>
        <dbReference type="SAM" id="SignalP"/>
    </source>
</evidence>
<feature type="signal peptide" evidence="4">
    <location>
        <begin position="1"/>
        <end position="23"/>
    </location>
</feature>
<dbReference type="PANTHER" id="PTHR30404">
    <property type="entry name" value="N-ACETYLMURAMOYL-L-ALANINE AMIDASE"/>
    <property type="match status" value="1"/>
</dbReference>
<sequence>MRTIFKRLLALAAVCALTSQAEARYFRTVVIDAGHGGYDKGAQWGQVYEKHLCLDTAARLQTYLQGMGFKTVMTRNSDYFVSLAQRVAITERYKDAIFVAVHYNFTYKDTACGLETYYANGAESQNLAQIVQQSMCRKVRATDRGAKFARYYVIRNTKVPAILVECGFVSNPTERQGMKAAWYRDALAKGIAEGVMRFRRNG</sequence>
<feature type="domain" description="MurNAc-LAA" evidence="5">
    <location>
        <begin position="87"/>
        <end position="196"/>
    </location>
</feature>
<dbReference type="EC" id="3.5.1.28" evidence="2"/>
<accession>A0A975G770</accession>
<keyword evidence="4" id="KW-0732">Signal</keyword>
<dbReference type="GO" id="GO:0030288">
    <property type="term" value="C:outer membrane-bounded periplasmic space"/>
    <property type="evidence" value="ECO:0007669"/>
    <property type="project" value="TreeGrafter"/>
</dbReference>
<dbReference type="GO" id="GO:0009253">
    <property type="term" value="P:peptidoglycan catabolic process"/>
    <property type="evidence" value="ECO:0007669"/>
    <property type="project" value="InterPro"/>
</dbReference>
<keyword evidence="3" id="KW-0378">Hydrolase</keyword>
<protein>
    <recommendedName>
        <fullName evidence="2">N-acetylmuramoyl-L-alanine amidase</fullName>
        <ecNumber evidence="2">3.5.1.28</ecNumber>
    </recommendedName>
</protein>
<evidence type="ECO:0000256" key="1">
    <source>
        <dbReference type="ARBA" id="ARBA00001561"/>
    </source>
</evidence>
<evidence type="ECO:0000313" key="7">
    <source>
        <dbReference type="Proteomes" id="UP000676169"/>
    </source>
</evidence>
<dbReference type="Gene3D" id="3.40.630.40">
    <property type="entry name" value="Zn-dependent exopeptidases"/>
    <property type="match status" value="1"/>
</dbReference>
<gene>
    <name evidence="6" type="ORF">KBB96_15945</name>
</gene>
<evidence type="ECO:0000313" key="6">
    <source>
        <dbReference type="EMBL" id="QUE50349.1"/>
    </source>
</evidence>
<reference evidence="6" key="1">
    <citation type="submission" date="2021-04" db="EMBL/GenBank/DDBJ databases">
        <title>Luteolibacter sp. 32A isolated from the skin of an Anderson's salamander (Ambystoma andersonii).</title>
        <authorList>
            <person name="Spergser J."/>
            <person name="Busse H.-J."/>
        </authorList>
    </citation>
    <scope>NUCLEOTIDE SEQUENCE</scope>
    <source>
        <strain evidence="6">32A</strain>
    </source>
</reference>
<name>A0A975G770_9BACT</name>
<dbReference type="Proteomes" id="UP000676169">
    <property type="component" value="Chromosome"/>
</dbReference>
<dbReference type="CDD" id="cd02696">
    <property type="entry name" value="MurNAc-LAA"/>
    <property type="match status" value="1"/>
</dbReference>